<evidence type="ECO:0000256" key="2">
    <source>
        <dbReference type="ARBA" id="ARBA00022679"/>
    </source>
</evidence>
<protein>
    <submittedName>
        <fullName evidence="3">O-methyltransferase</fullName>
    </submittedName>
</protein>
<evidence type="ECO:0000313" key="3">
    <source>
        <dbReference type="EMBL" id="ETK01857.1"/>
    </source>
</evidence>
<name>W2C5U1_9BACT</name>
<evidence type="ECO:0000256" key="1">
    <source>
        <dbReference type="ARBA" id="ARBA00022603"/>
    </source>
</evidence>
<comment type="caution">
    <text evidence="3">The sequence shown here is derived from an EMBL/GenBank/DDBJ whole genome shotgun (WGS) entry which is preliminary data.</text>
</comment>
<dbReference type="GO" id="GO:0008168">
    <property type="term" value="F:methyltransferase activity"/>
    <property type="evidence" value="ECO:0007669"/>
    <property type="project" value="UniProtKB-KW"/>
</dbReference>
<evidence type="ECO:0000313" key="4">
    <source>
        <dbReference type="Proteomes" id="UP000018837"/>
    </source>
</evidence>
<dbReference type="InterPro" id="IPR016874">
    <property type="entry name" value="TcmP-like"/>
</dbReference>
<sequence>MKADKLSGVPETMLITLWAKATETNRPDALLRDPKAVEIMNRIDYDFTKFRGGTMSQVGCCIRADLIDREAKKFLQAHPDAVVIQLGAGIDARYDRLGRPAVTHWYDLDLPEAIDLRRRLLPESERNTYLAMSFLDFRWINTVRAHGRPVLLILEGVLMYFTEAEVRSFFDAICRDLPDGTTILFDMLAYSLVNNAKHHDVVKKADKTVEFKWSVLDTHEIEHWNPRIHLVREYYMSDHARGRFPFIFRTLYHIPYFHRRFNQRIVNLELG</sequence>
<dbReference type="InterPro" id="IPR029063">
    <property type="entry name" value="SAM-dependent_MTases_sf"/>
</dbReference>
<dbReference type="PATRIC" id="fig|1411148.3.peg.1162"/>
<dbReference type="PANTHER" id="PTHR43619">
    <property type="entry name" value="S-ADENOSYL-L-METHIONINE-DEPENDENT METHYLTRANSFERASE YKTD-RELATED"/>
    <property type="match status" value="1"/>
</dbReference>
<dbReference type="AlphaFoldDB" id="W2C5U1"/>
<accession>W2C5U1</accession>
<dbReference type="GO" id="GO:0032259">
    <property type="term" value="P:methylation"/>
    <property type="evidence" value="ECO:0007669"/>
    <property type="project" value="UniProtKB-KW"/>
</dbReference>
<organism evidence="3 4">
    <name type="scientific">Tannerella sp. oral taxon BU063 isolate Cell 2</name>
    <dbReference type="NCBI Taxonomy" id="1411148"/>
    <lineage>
        <taxon>Bacteria</taxon>
        <taxon>Pseudomonadati</taxon>
        <taxon>Bacteroidota</taxon>
        <taxon>Bacteroidia</taxon>
        <taxon>Bacteroidales</taxon>
        <taxon>Tannerellaceae</taxon>
        <taxon>Tannerella</taxon>
    </lineage>
</organism>
<dbReference type="PANTHER" id="PTHR43619:SF2">
    <property type="entry name" value="S-ADENOSYL-L-METHIONINE-DEPENDENT METHYLTRANSFERASES SUPERFAMILY PROTEIN"/>
    <property type="match status" value="1"/>
</dbReference>
<dbReference type="InterPro" id="IPR007213">
    <property type="entry name" value="Ppm1/Ppm2/Tcmp"/>
</dbReference>
<dbReference type="Proteomes" id="UP000018837">
    <property type="component" value="Unassembled WGS sequence"/>
</dbReference>
<dbReference type="Pfam" id="PF04072">
    <property type="entry name" value="LCM"/>
    <property type="match status" value="1"/>
</dbReference>
<dbReference type="EMBL" id="AYUF01000429">
    <property type="protein sequence ID" value="ETK01857.1"/>
    <property type="molecule type" value="Genomic_DNA"/>
</dbReference>
<keyword evidence="2 3" id="KW-0808">Transferase</keyword>
<dbReference type="PIRSF" id="PIRSF028177">
    <property type="entry name" value="Polyketide_synth_Omtfrase_TcmP"/>
    <property type="match status" value="1"/>
</dbReference>
<gene>
    <name evidence="3" type="ORF">N425_07550</name>
</gene>
<dbReference type="SUPFAM" id="SSF53335">
    <property type="entry name" value="S-adenosyl-L-methionine-dependent methyltransferases"/>
    <property type="match status" value="1"/>
</dbReference>
<reference evidence="3 4" key="1">
    <citation type="submission" date="2013-11" db="EMBL/GenBank/DDBJ databases">
        <title>Single cell genomics of uncultured Tannerella BU063 (oral taxon 286).</title>
        <authorList>
            <person name="Beall C.J."/>
            <person name="Campbell A.G."/>
            <person name="Griffen A.L."/>
            <person name="Podar M."/>
            <person name="Leys E.J."/>
        </authorList>
    </citation>
    <scope>NUCLEOTIDE SEQUENCE [LARGE SCALE GENOMIC DNA]</scope>
    <source>
        <strain evidence="3">Cell 2</strain>
    </source>
</reference>
<proteinExistence type="predicted"/>
<dbReference type="Gene3D" id="3.40.50.150">
    <property type="entry name" value="Vaccinia Virus protein VP39"/>
    <property type="match status" value="1"/>
</dbReference>
<keyword evidence="1 3" id="KW-0489">Methyltransferase</keyword>